<evidence type="ECO:0000313" key="1">
    <source>
        <dbReference type="EnsemblMetazoa" id="Aqu2.1.07036_001"/>
    </source>
</evidence>
<dbReference type="EnsemblMetazoa" id="Aqu2.1.07036_001">
    <property type="protein sequence ID" value="Aqu2.1.07036_001"/>
    <property type="gene ID" value="Aqu2.1.07036"/>
</dbReference>
<organism evidence="1">
    <name type="scientific">Amphimedon queenslandica</name>
    <name type="common">Sponge</name>
    <dbReference type="NCBI Taxonomy" id="400682"/>
    <lineage>
        <taxon>Eukaryota</taxon>
        <taxon>Metazoa</taxon>
        <taxon>Porifera</taxon>
        <taxon>Demospongiae</taxon>
        <taxon>Heteroscleromorpha</taxon>
        <taxon>Haplosclerida</taxon>
        <taxon>Niphatidae</taxon>
        <taxon>Amphimedon</taxon>
    </lineage>
</organism>
<protein>
    <submittedName>
        <fullName evidence="1">Uncharacterized protein</fullName>
    </submittedName>
</protein>
<reference evidence="1" key="1">
    <citation type="submission" date="2017-05" db="UniProtKB">
        <authorList>
            <consortium name="EnsemblMetazoa"/>
        </authorList>
    </citation>
    <scope>IDENTIFICATION</scope>
</reference>
<accession>A0A1X7SY16</accession>
<dbReference type="InParanoid" id="A0A1X7SY16"/>
<sequence length="79" mass="8602">PTQIGEKHPCSPSKGEKGVLVGVVSPSHTPQTPLITLFQASNLNLKSRLRAWASNQDLRGWKMVNTRITLGRGPSGELR</sequence>
<dbReference type="AlphaFoldDB" id="A0A1X7SY16"/>
<name>A0A1X7SY16_AMPQE</name>
<proteinExistence type="predicted"/>